<dbReference type="Pfam" id="PF13641">
    <property type="entry name" value="Glyco_tranf_2_3"/>
    <property type="match status" value="1"/>
</dbReference>
<name>A0A1G8S6U2_9GAMM</name>
<feature type="transmembrane region" description="Helical" evidence="2">
    <location>
        <begin position="301"/>
        <end position="320"/>
    </location>
</feature>
<dbReference type="PANTHER" id="PTHR30576">
    <property type="entry name" value="COLANIC BIOSYNTHESIS UDP-GLUCOSE LIPID CARRIER TRANSFERASE"/>
    <property type="match status" value="1"/>
</dbReference>
<keyword evidence="4" id="KW-0808">Transferase</keyword>
<feature type="transmembrane region" description="Helical" evidence="2">
    <location>
        <begin position="394"/>
        <end position="417"/>
    </location>
</feature>
<dbReference type="RefSeq" id="WP_090364996.1">
    <property type="nucleotide sequence ID" value="NZ_FNEM01000006.1"/>
</dbReference>
<keyword evidence="5" id="KW-1185">Reference proteome</keyword>
<evidence type="ECO:0000256" key="2">
    <source>
        <dbReference type="SAM" id="Phobius"/>
    </source>
</evidence>
<dbReference type="InterPro" id="IPR003362">
    <property type="entry name" value="Bact_transf"/>
</dbReference>
<keyword evidence="2" id="KW-0472">Membrane</keyword>
<proteinExistence type="inferred from homology"/>
<organism evidence="4 5">
    <name type="scientific">Ferrimonas sediminum</name>
    <dbReference type="NCBI Taxonomy" id="718193"/>
    <lineage>
        <taxon>Bacteria</taxon>
        <taxon>Pseudomonadati</taxon>
        <taxon>Pseudomonadota</taxon>
        <taxon>Gammaproteobacteria</taxon>
        <taxon>Alteromonadales</taxon>
        <taxon>Ferrimonadaceae</taxon>
        <taxon>Ferrimonas</taxon>
    </lineage>
</organism>
<feature type="domain" description="Bacterial sugar transferase" evidence="3">
    <location>
        <begin position="391"/>
        <end position="583"/>
    </location>
</feature>
<feature type="transmembrane region" description="Helical" evidence="2">
    <location>
        <begin position="326"/>
        <end position="343"/>
    </location>
</feature>
<dbReference type="OrthoDB" id="9808602at2"/>
<sequence length="588" mass="64964">MLLMMLFTLLTLLLATHLLLYPAWMGWLARRVPLQEPPGRQTGQQPADLTVVIPCFNEARELAFKLDNLLQQHYPSDRWRIELILDGCTDASAEVAAGFERRFKQQGIEFTLHNHGSNRGKIHRLNQHLQRLKQQRQLVVLSDCSALLAHDALSRISRAFMDDRLGALCGRYVHGTDSRLAGHWARLNRNRQGEAMLGAVMGATGALMALRLALIQPLPPGCVNDDFELVMQVLRRGYRSDFEPQLRAVDIAPRANENLFGQRARIAAGNLAQLPSLLSTLPSLCFAARVAAIAGKGLRAVLPLLLPLWLIAGLGGALLLSQSVGVASLLAVSGVLAIAYASLRPKSRVGNLFRAVAGACTGAWCQLVGVRVGWRQRPHEDFQPVGVKRVKRGIDLLVSVLALILVLPLFPLIALAIKLDSPGSVLYRQMRVGARYSDRSELFYVTKFRSMTSDAEQAGARWAKPGDARVTRVGRLLRASRLDELPQLFQVLKGEMSIVGPRPERPQFCGILERQLPYYLERTYELRPGLTGLAQVNQSGDTSIDDVKNKLLFDHAYAASLGGLKSYLAMEAQILMRTLWVVVSAKGH</sequence>
<dbReference type="Pfam" id="PF02397">
    <property type="entry name" value="Bac_transf"/>
    <property type="match status" value="1"/>
</dbReference>
<accession>A0A1G8S6U2</accession>
<keyword evidence="2" id="KW-0812">Transmembrane</keyword>
<evidence type="ECO:0000256" key="1">
    <source>
        <dbReference type="ARBA" id="ARBA00006464"/>
    </source>
</evidence>
<dbReference type="PANTHER" id="PTHR30576:SF0">
    <property type="entry name" value="UNDECAPRENYL-PHOSPHATE N-ACETYLGALACTOSAMINYL 1-PHOSPHATE TRANSFERASE-RELATED"/>
    <property type="match status" value="1"/>
</dbReference>
<dbReference type="SUPFAM" id="SSF53448">
    <property type="entry name" value="Nucleotide-diphospho-sugar transferases"/>
    <property type="match status" value="1"/>
</dbReference>
<comment type="similarity">
    <text evidence="1">Belongs to the bacterial sugar transferase family.</text>
</comment>
<dbReference type="InterPro" id="IPR029044">
    <property type="entry name" value="Nucleotide-diphossugar_trans"/>
</dbReference>
<keyword evidence="2" id="KW-1133">Transmembrane helix</keyword>
<evidence type="ECO:0000259" key="3">
    <source>
        <dbReference type="Pfam" id="PF02397"/>
    </source>
</evidence>
<gene>
    <name evidence="4" type="ORF">SAMN04488540_10686</name>
</gene>
<evidence type="ECO:0000313" key="4">
    <source>
        <dbReference type="EMBL" id="SDJ24917.1"/>
    </source>
</evidence>
<dbReference type="Gene3D" id="3.90.550.10">
    <property type="entry name" value="Spore Coat Polysaccharide Biosynthesis Protein SpsA, Chain A"/>
    <property type="match status" value="1"/>
</dbReference>
<dbReference type="GO" id="GO:0016780">
    <property type="term" value="F:phosphotransferase activity, for other substituted phosphate groups"/>
    <property type="evidence" value="ECO:0007669"/>
    <property type="project" value="TreeGrafter"/>
</dbReference>
<dbReference type="EMBL" id="FNEM01000006">
    <property type="protein sequence ID" value="SDJ24917.1"/>
    <property type="molecule type" value="Genomic_DNA"/>
</dbReference>
<dbReference type="AlphaFoldDB" id="A0A1G8S6U2"/>
<protein>
    <submittedName>
        <fullName evidence="4">Sugar transferase involved in LPS biosynthesis (Colanic, teichoic acid)</fullName>
    </submittedName>
</protein>
<dbReference type="Proteomes" id="UP000199527">
    <property type="component" value="Unassembled WGS sequence"/>
</dbReference>
<evidence type="ECO:0000313" key="5">
    <source>
        <dbReference type="Proteomes" id="UP000199527"/>
    </source>
</evidence>
<reference evidence="5" key="1">
    <citation type="submission" date="2016-10" db="EMBL/GenBank/DDBJ databases">
        <authorList>
            <person name="Varghese N."/>
            <person name="Submissions S."/>
        </authorList>
    </citation>
    <scope>NUCLEOTIDE SEQUENCE [LARGE SCALE GENOMIC DNA]</scope>
    <source>
        <strain evidence="5">DSM 23317</strain>
    </source>
</reference>